<accession>A0AAD4GTE0</accession>
<evidence type="ECO:0008006" key="5">
    <source>
        <dbReference type="Google" id="ProtNLM"/>
    </source>
</evidence>
<dbReference type="InterPro" id="IPR013126">
    <property type="entry name" value="Hsp_70_fam"/>
</dbReference>
<keyword evidence="2" id="KW-0067">ATP-binding</keyword>
<protein>
    <recommendedName>
        <fullName evidence="5">Actin-like ATPase domain-containing protein</fullName>
    </recommendedName>
</protein>
<evidence type="ECO:0000256" key="2">
    <source>
        <dbReference type="ARBA" id="ARBA00022840"/>
    </source>
</evidence>
<dbReference type="PANTHER" id="PTHR14187:SF82">
    <property type="entry name" value="FAMILY CHAPERONE, PUTATIVE (AFU_ORTHOLOGUE AFUA_7G08575)-RELATED"/>
    <property type="match status" value="1"/>
</dbReference>
<dbReference type="PRINTS" id="PR00301">
    <property type="entry name" value="HEATSHOCK70"/>
</dbReference>
<dbReference type="Pfam" id="PF00012">
    <property type="entry name" value="HSP70"/>
    <property type="match status" value="1"/>
</dbReference>
<proteinExistence type="predicted"/>
<keyword evidence="1" id="KW-0547">Nucleotide-binding</keyword>
<evidence type="ECO:0000256" key="1">
    <source>
        <dbReference type="ARBA" id="ARBA00022741"/>
    </source>
</evidence>
<evidence type="ECO:0000313" key="3">
    <source>
        <dbReference type="EMBL" id="KAF9887338.1"/>
    </source>
</evidence>
<comment type="caution">
    <text evidence="3">The sequence shown here is derived from an EMBL/GenBank/DDBJ whole genome shotgun (WGS) entry which is preliminary data.</text>
</comment>
<organism evidence="3 4">
    <name type="scientific">Aspergillus nanangensis</name>
    <dbReference type="NCBI Taxonomy" id="2582783"/>
    <lineage>
        <taxon>Eukaryota</taxon>
        <taxon>Fungi</taxon>
        <taxon>Dikarya</taxon>
        <taxon>Ascomycota</taxon>
        <taxon>Pezizomycotina</taxon>
        <taxon>Eurotiomycetes</taxon>
        <taxon>Eurotiomycetidae</taxon>
        <taxon>Eurotiales</taxon>
        <taxon>Aspergillaceae</taxon>
        <taxon>Aspergillus</taxon>
        <taxon>Aspergillus subgen. Circumdati</taxon>
    </lineage>
</organism>
<dbReference type="Gene3D" id="3.30.420.40">
    <property type="match status" value="1"/>
</dbReference>
<dbReference type="InterPro" id="IPR043129">
    <property type="entry name" value="ATPase_NBD"/>
</dbReference>
<reference evidence="3" key="2">
    <citation type="submission" date="2020-02" db="EMBL/GenBank/DDBJ databases">
        <authorList>
            <person name="Gilchrist C.L.M."/>
            <person name="Chooi Y.-H."/>
        </authorList>
    </citation>
    <scope>NUCLEOTIDE SEQUENCE</scope>
    <source>
        <strain evidence="3">MST-FP2251</strain>
    </source>
</reference>
<dbReference type="EMBL" id="VCAU01000063">
    <property type="protein sequence ID" value="KAF9887338.1"/>
    <property type="molecule type" value="Genomic_DNA"/>
</dbReference>
<evidence type="ECO:0000313" key="4">
    <source>
        <dbReference type="Proteomes" id="UP001194746"/>
    </source>
</evidence>
<reference evidence="3" key="1">
    <citation type="journal article" date="2019" name="Beilstein J. Org. Chem.">
        <title>Nanangenines: drimane sesquiterpenoids as the dominant metabolite cohort of a novel Australian fungus, Aspergillus nanangensis.</title>
        <authorList>
            <person name="Lacey H.J."/>
            <person name="Gilchrist C.L.M."/>
            <person name="Crombie A."/>
            <person name="Kalaitzis J.A."/>
            <person name="Vuong D."/>
            <person name="Rutledge P.J."/>
            <person name="Turner P."/>
            <person name="Pitt J.I."/>
            <person name="Lacey E."/>
            <person name="Chooi Y.H."/>
            <person name="Piggott A.M."/>
        </authorList>
    </citation>
    <scope>NUCLEOTIDE SEQUENCE</scope>
    <source>
        <strain evidence="3">MST-FP2251</strain>
    </source>
</reference>
<dbReference type="SUPFAM" id="SSF53067">
    <property type="entry name" value="Actin-like ATPase domain"/>
    <property type="match status" value="2"/>
</dbReference>
<dbReference type="GO" id="GO:0005524">
    <property type="term" value="F:ATP binding"/>
    <property type="evidence" value="ECO:0007669"/>
    <property type="project" value="UniProtKB-KW"/>
</dbReference>
<keyword evidence="4" id="KW-1185">Reference proteome</keyword>
<dbReference type="Proteomes" id="UP001194746">
    <property type="component" value="Unassembled WGS sequence"/>
</dbReference>
<gene>
    <name evidence="3" type="ORF">FE257_010333</name>
</gene>
<name>A0AAD4GTE0_ASPNN</name>
<dbReference type="GO" id="GO:0140662">
    <property type="term" value="F:ATP-dependent protein folding chaperone"/>
    <property type="evidence" value="ECO:0007669"/>
    <property type="project" value="InterPro"/>
</dbReference>
<dbReference type="AlphaFoldDB" id="A0AAD4GTE0"/>
<dbReference type="PANTHER" id="PTHR14187">
    <property type="entry name" value="ALPHA KINASE/ELONGATION FACTOR 2 KINASE"/>
    <property type="match status" value="1"/>
</dbReference>
<dbReference type="CDD" id="cd10170">
    <property type="entry name" value="ASKHA_NBD_HSP70"/>
    <property type="match status" value="1"/>
</dbReference>
<sequence length="399" mass="43853">MAGRSKIVIGLDFGTTYSGIAWSLHNGTGGIEVLSTWPGGGNRTTPKVPTTIKYDGDTQRWGYETSSLENVIRGVKLLLDESQEVKYQPASEARAMIASQGKSPVEVASDYLQRLVDHTQTILRRRFGTAVQDMRYHYILAIPAVWSDKAKDLTLRAAMDAGIETGISTISEPEAAALYCLTVIQPNSIESGDVILVCDAGGGTVTKSPIRLEEATEGTGSVILDERFRDLMRETLGSTTYDAIPQKSKNVTIKYWEENIKPSFTSALGDDDDDDDEFLDMDYFIPLPGVSSDVQAVSNGFLQLSGHAIKKIFDPVINDIEKLVQSQVDSLSEARMMPKVTPKAPMNPLIGRPSYVQRGLDGNQVMERIARRNYGVTYKITSSSQLSSDSYWADLEELC</sequence>